<keyword evidence="1" id="KW-0472">Membrane</keyword>
<dbReference type="Gene3D" id="1.10.287.3510">
    <property type="match status" value="1"/>
</dbReference>
<sequence length="96" mass="11251">MLMINLVIMFGLLMNLVKFIFNNTYVLISLLSLEFISLLMFWLISMNVIYMGSELYYMLYYLIMMTCEGVLGLSIMIVSSFSHSMNFMKWFNSSSC</sequence>
<gene>
    <name evidence="2" type="primary">nad4L</name>
</gene>
<feature type="transmembrane region" description="Helical" evidence="1">
    <location>
        <begin position="59"/>
        <end position="81"/>
    </location>
</feature>
<keyword evidence="2" id="KW-0496">Mitochondrion</keyword>
<feature type="transmembrane region" description="Helical" evidence="1">
    <location>
        <begin position="35"/>
        <end position="53"/>
    </location>
</feature>
<evidence type="ECO:0000256" key="1">
    <source>
        <dbReference type="SAM" id="Phobius"/>
    </source>
</evidence>
<keyword evidence="1" id="KW-0812">Transmembrane</keyword>
<protein>
    <submittedName>
        <fullName evidence="2">NADH dehydrogenase subunit 4L</fullName>
    </submittedName>
</protein>
<dbReference type="AlphaFoldDB" id="A0A5C0PXW3"/>
<proteinExistence type="predicted"/>
<feature type="transmembrane region" description="Helical" evidence="1">
    <location>
        <begin position="6"/>
        <end position="28"/>
    </location>
</feature>
<accession>A0A5C0PXW3</accession>
<dbReference type="EMBL" id="MN124287">
    <property type="protein sequence ID" value="QEJ81961.1"/>
    <property type="molecule type" value="Genomic_DNA"/>
</dbReference>
<name>A0A5C0PXW3_9CRUS</name>
<organism evidence="2">
    <name type="scientific">Metacrangonyx sp. n. DJ2019</name>
    <dbReference type="NCBI Taxonomy" id="2606684"/>
    <lineage>
        <taxon>Eukaryota</taxon>
        <taxon>Metazoa</taxon>
        <taxon>Ecdysozoa</taxon>
        <taxon>Arthropoda</taxon>
        <taxon>Crustacea</taxon>
        <taxon>Multicrustacea</taxon>
        <taxon>Malacostraca</taxon>
        <taxon>Eumalacostraca</taxon>
        <taxon>Peracarida</taxon>
        <taxon>Amphipoda</taxon>
        <taxon>Senticaudata</taxon>
        <taxon>Hadziida</taxon>
        <taxon>Hadzioidea</taxon>
        <taxon>Metacrangonyctidae</taxon>
        <taxon>Metacrangonyx</taxon>
    </lineage>
</organism>
<reference evidence="2" key="1">
    <citation type="journal article" date="2019" name="Mol. Phylogenet. Evol.">
        <title>The age and diversification of metacrangonyctid subterranean amphipod crustaceans revisited.</title>
        <authorList>
            <person name="Pons J."/>
            <person name="Jurado-Rivera J.A."/>
            <person name="Jaume D."/>
            <person name="Vonk R."/>
            <person name="Bauza-Ribot M.M."/>
            <person name="Juan C."/>
        </authorList>
    </citation>
    <scope>NUCLEOTIDE SEQUENCE</scope>
</reference>
<evidence type="ECO:0000313" key="2">
    <source>
        <dbReference type="EMBL" id="QEJ81961.1"/>
    </source>
</evidence>
<keyword evidence="1" id="KW-1133">Transmembrane helix</keyword>
<geneLocation type="mitochondrion" evidence="2"/>